<evidence type="ECO:0000256" key="2">
    <source>
        <dbReference type="ARBA" id="ARBA00022723"/>
    </source>
</evidence>
<dbReference type="GO" id="GO:0046872">
    <property type="term" value="F:metal ion binding"/>
    <property type="evidence" value="ECO:0007669"/>
    <property type="project" value="UniProtKB-KW"/>
</dbReference>
<keyword evidence="2" id="KW-0479">Metal-binding</keyword>
<dbReference type="GO" id="GO:0016491">
    <property type="term" value="F:oxidoreductase activity"/>
    <property type="evidence" value="ECO:0007669"/>
    <property type="project" value="UniProtKB-KW"/>
</dbReference>
<evidence type="ECO:0000256" key="4">
    <source>
        <dbReference type="ARBA" id="ARBA00023004"/>
    </source>
</evidence>
<accession>A0A1M5CFC7</accession>
<dbReference type="InterPro" id="IPR039650">
    <property type="entry name" value="HdrA-like"/>
</dbReference>
<evidence type="ECO:0000313" key="6">
    <source>
        <dbReference type="EMBL" id="SHF53453.1"/>
    </source>
</evidence>
<organism evidence="6 7">
    <name type="scientific">Caldanaerobius fijiensis DSM 17918</name>
    <dbReference type="NCBI Taxonomy" id="1121256"/>
    <lineage>
        <taxon>Bacteria</taxon>
        <taxon>Bacillati</taxon>
        <taxon>Bacillota</taxon>
        <taxon>Clostridia</taxon>
        <taxon>Thermoanaerobacterales</taxon>
        <taxon>Thermoanaerobacteraceae</taxon>
        <taxon>Caldanaerobius</taxon>
    </lineage>
</organism>
<dbReference type="OrthoDB" id="9759982at2"/>
<dbReference type="Gene3D" id="3.50.50.60">
    <property type="entry name" value="FAD/NAD(P)-binding domain"/>
    <property type="match status" value="1"/>
</dbReference>
<evidence type="ECO:0000313" key="7">
    <source>
        <dbReference type="Proteomes" id="UP000184088"/>
    </source>
</evidence>
<keyword evidence="3" id="KW-0560">Oxidoreductase</keyword>
<proteinExistence type="predicted"/>
<name>A0A1M5CFC7_9THEO</name>
<dbReference type="STRING" id="1121256.SAMN02746089_02106"/>
<gene>
    <name evidence="6" type="ORF">SAMN02746089_02106</name>
</gene>
<keyword evidence="5" id="KW-0411">Iron-sulfur</keyword>
<dbReference type="InterPro" id="IPR036188">
    <property type="entry name" value="FAD/NAD-bd_sf"/>
</dbReference>
<dbReference type="Pfam" id="PF12831">
    <property type="entry name" value="FAD_oxidored"/>
    <property type="match status" value="1"/>
</dbReference>
<sequence length="441" mass="48184">MKYIGDYDVIVAGGGTAGSVAAISAARMGMKVLIVEQMGFLGGTATASLVTPLMSNGIKGNPDNSSIGREINERLVATGDAYPDNPSWFNPEALKYVLEDMCMAAGVRLLYYSTVTDVIMEGNSIKGVVIHNKDGFSAVHGRVVIDCTGDGDVAALAGVPYESGRVSDGKNQPVSVRFEVGNIQLDVFADFLNEIGYNGMKGDRVEIASVWGRNWPLEKIFREAVKSGYILEQDGAYFQAFTIPGKPGCMSFNCPEISNITRALDPYNLTYAQVEGKKAIMRLHKFMKKYFAGFQNSYICNTAVNVGIRESRRIKGKYYLKVDDYINCTKFDDAVARTAYPIDIHAVDSEGLQLKYLPEGEYMEIPYRCMVPCNVENLLVAGRCISASFEVQASIRIQVTCRALGEAAGIAAALSIEEEITTGDLNGVKVRKIMRDRGIFI</sequence>
<dbReference type="RefSeq" id="WP_073345046.1">
    <property type="nucleotide sequence ID" value="NZ_FQVH01000028.1"/>
</dbReference>
<keyword evidence="1" id="KW-0004">4Fe-4S</keyword>
<dbReference type="AlphaFoldDB" id="A0A1M5CFC7"/>
<dbReference type="PANTHER" id="PTHR43498">
    <property type="entry name" value="FERREDOXIN:COB-COM HETERODISULFIDE REDUCTASE SUBUNIT A"/>
    <property type="match status" value="1"/>
</dbReference>
<evidence type="ECO:0000256" key="3">
    <source>
        <dbReference type="ARBA" id="ARBA00023002"/>
    </source>
</evidence>
<dbReference type="SUPFAM" id="SSF51905">
    <property type="entry name" value="FAD/NAD(P)-binding domain"/>
    <property type="match status" value="1"/>
</dbReference>
<dbReference type="GO" id="GO:0051539">
    <property type="term" value="F:4 iron, 4 sulfur cluster binding"/>
    <property type="evidence" value="ECO:0007669"/>
    <property type="project" value="UniProtKB-KW"/>
</dbReference>
<keyword evidence="7" id="KW-1185">Reference proteome</keyword>
<evidence type="ECO:0000256" key="1">
    <source>
        <dbReference type="ARBA" id="ARBA00022485"/>
    </source>
</evidence>
<dbReference type="Proteomes" id="UP000184088">
    <property type="component" value="Unassembled WGS sequence"/>
</dbReference>
<keyword evidence="4" id="KW-0408">Iron</keyword>
<dbReference type="EMBL" id="FQVH01000028">
    <property type="protein sequence ID" value="SHF53453.1"/>
    <property type="molecule type" value="Genomic_DNA"/>
</dbReference>
<dbReference type="PANTHER" id="PTHR43498:SF1">
    <property type="entry name" value="COB--COM HETERODISULFIDE REDUCTASE IRON-SULFUR SUBUNIT A"/>
    <property type="match status" value="1"/>
</dbReference>
<protein>
    <submittedName>
        <fullName evidence="6">FAD dependent oxidoreductase</fullName>
    </submittedName>
</protein>
<evidence type="ECO:0000256" key="5">
    <source>
        <dbReference type="ARBA" id="ARBA00023014"/>
    </source>
</evidence>
<reference evidence="6 7" key="1">
    <citation type="submission" date="2016-11" db="EMBL/GenBank/DDBJ databases">
        <authorList>
            <person name="Jaros S."/>
            <person name="Januszkiewicz K."/>
            <person name="Wedrychowicz H."/>
        </authorList>
    </citation>
    <scope>NUCLEOTIDE SEQUENCE [LARGE SCALE GENOMIC DNA]</scope>
    <source>
        <strain evidence="6 7">DSM 17918</strain>
    </source>
</reference>